<dbReference type="AlphaFoldDB" id="A0A2N5U742"/>
<name>A0A2N5U742_9BASI</name>
<comment type="caution">
    <text evidence="2">The sequence shown here is derived from an EMBL/GenBank/DDBJ whole genome shotgun (WGS) entry which is preliminary data.</text>
</comment>
<reference evidence="2 3" key="1">
    <citation type="submission" date="2017-11" db="EMBL/GenBank/DDBJ databases">
        <title>De novo assembly and phasing of dikaryotic genomes from two isolates of Puccinia coronata f. sp. avenae, the causal agent of oat crown rust.</title>
        <authorList>
            <person name="Miller M.E."/>
            <person name="Zhang Y."/>
            <person name="Omidvar V."/>
            <person name="Sperschneider J."/>
            <person name="Schwessinger B."/>
            <person name="Raley C."/>
            <person name="Palmer J.M."/>
            <person name="Garnica D."/>
            <person name="Upadhyaya N."/>
            <person name="Rathjen J."/>
            <person name="Taylor J.M."/>
            <person name="Park R.F."/>
            <person name="Dodds P.N."/>
            <person name="Hirsch C.D."/>
            <person name="Kianian S.F."/>
            <person name="Figueroa M."/>
        </authorList>
    </citation>
    <scope>NUCLEOTIDE SEQUENCE [LARGE SCALE GENOMIC DNA]</scope>
    <source>
        <strain evidence="2">12NC29</strain>
    </source>
</reference>
<accession>A0A2N5U742</accession>
<feature type="region of interest" description="Disordered" evidence="1">
    <location>
        <begin position="1"/>
        <end position="55"/>
    </location>
</feature>
<keyword evidence="3" id="KW-1185">Reference proteome</keyword>
<feature type="compositionally biased region" description="Polar residues" evidence="1">
    <location>
        <begin position="23"/>
        <end position="42"/>
    </location>
</feature>
<sequence length="55" mass="5594">MSGADPDHQALAAAREALPNPPLSQSHAGSSKAASRKIQSLTKADPALPSRSKSS</sequence>
<evidence type="ECO:0000313" key="3">
    <source>
        <dbReference type="Proteomes" id="UP000235388"/>
    </source>
</evidence>
<protein>
    <submittedName>
        <fullName evidence="2">Uncharacterized protein</fullName>
    </submittedName>
</protein>
<proteinExistence type="predicted"/>
<dbReference type="Proteomes" id="UP000235388">
    <property type="component" value="Unassembled WGS sequence"/>
</dbReference>
<organism evidence="2 3">
    <name type="scientific">Puccinia coronata f. sp. avenae</name>
    <dbReference type="NCBI Taxonomy" id="200324"/>
    <lineage>
        <taxon>Eukaryota</taxon>
        <taxon>Fungi</taxon>
        <taxon>Dikarya</taxon>
        <taxon>Basidiomycota</taxon>
        <taxon>Pucciniomycotina</taxon>
        <taxon>Pucciniomycetes</taxon>
        <taxon>Pucciniales</taxon>
        <taxon>Pucciniaceae</taxon>
        <taxon>Puccinia</taxon>
    </lineage>
</organism>
<evidence type="ECO:0000313" key="2">
    <source>
        <dbReference type="EMBL" id="PLW33546.1"/>
    </source>
</evidence>
<gene>
    <name evidence="2" type="ORF">PCANC_22869</name>
</gene>
<evidence type="ECO:0000256" key="1">
    <source>
        <dbReference type="SAM" id="MobiDB-lite"/>
    </source>
</evidence>
<dbReference type="EMBL" id="PGCJ01000297">
    <property type="protein sequence ID" value="PLW33546.1"/>
    <property type="molecule type" value="Genomic_DNA"/>
</dbReference>